<dbReference type="PANTHER" id="PTHR10270:SF324">
    <property type="entry name" value="SOX DOMAIN-CONTAINING PROTEIN DICHAETE-RELATED"/>
    <property type="match status" value="1"/>
</dbReference>
<keyword evidence="7" id="KW-1185">Reference proteome</keyword>
<feature type="compositionally biased region" description="Low complexity" evidence="4">
    <location>
        <begin position="110"/>
        <end position="128"/>
    </location>
</feature>
<feature type="region of interest" description="Disordered" evidence="4">
    <location>
        <begin position="154"/>
        <end position="182"/>
    </location>
</feature>
<feature type="region of interest" description="Disordered" evidence="4">
    <location>
        <begin position="110"/>
        <end position="136"/>
    </location>
</feature>
<dbReference type="EMBL" id="JBICBT010000539">
    <property type="protein sequence ID" value="KAL3110435.1"/>
    <property type="molecule type" value="Genomic_DNA"/>
</dbReference>
<reference evidence="6 7" key="1">
    <citation type="submission" date="2024-10" db="EMBL/GenBank/DDBJ databases">
        <authorList>
            <person name="Kim D."/>
        </authorList>
    </citation>
    <scope>NUCLEOTIDE SEQUENCE [LARGE SCALE GENOMIC DNA]</scope>
    <source>
        <strain evidence="6">BH-2024</strain>
    </source>
</reference>
<evidence type="ECO:0000256" key="4">
    <source>
        <dbReference type="SAM" id="MobiDB-lite"/>
    </source>
</evidence>
<evidence type="ECO:0000313" key="7">
    <source>
        <dbReference type="Proteomes" id="UP001620626"/>
    </source>
</evidence>
<accession>A0ABD2L5D3</accession>
<dbReference type="InterPro" id="IPR050140">
    <property type="entry name" value="SRY-related_HMG-box_TF-like"/>
</dbReference>
<feature type="domain" description="HMG box" evidence="5">
    <location>
        <begin position="235"/>
        <end position="290"/>
    </location>
</feature>
<gene>
    <name evidence="6" type="ORF">niasHT_019296</name>
</gene>
<dbReference type="GO" id="GO:0005634">
    <property type="term" value="C:nucleus"/>
    <property type="evidence" value="ECO:0007669"/>
    <property type="project" value="UniProtKB-UniRule"/>
</dbReference>
<dbReference type="GO" id="GO:0003677">
    <property type="term" value="F:DNA binding"/>
    <property type="evidence" value="ECO:0007669"/>
    <property type="project" value="UniProtKB-UniRule"/>
</dbReference>
<sequence>MSLAPPAAATAYYSSAHHYPHQQQQRQMLFSPIQFDCNPNFGGNHPSPPPPVLLKQHRSVNGRAVRHQRLGNKQYKIGTKQQNNHDSNGNICRKIAAHIATLGTAAALSKHQQQQTQSQQNGGTTTAQCQNSPNPNLAFIATNRQQKCFNETAEMQHDEKEEQDEHQDDDEDDSTLTSASVNGSFSTESAHCAVAAAASLCANANTTQSLAEAAGRASATPLDDEHLPLWCGLVESEKRIATENPKMHNSAISRQLGQEWKLLSDVEKRPFIDEAKRLRQLHLLQHPNYKYRPRRQNQTSHCC</sequence>
<dbReference type="InterPro" id="IPR009071">
    <property type="entry name" value="HMG_box_dom"/>
</dbReference>
<dbReference type="AlphaFoldDB" id="A0ABD2L5D3"/>
<proteinExistence type="predicted"/>
<dbReference type="Gene3D" id="1.10.30.10">
    <property type="entry name" value="High mobility group box domain"/>
    <property type="match status" value="1"/>
</dbReference>
<protein>
    <recommendedName>
        <fullName evidence="5">HMG box domain-containing protein</fullName>
    </recommendedName>
</protein>
<dbReference type="Pfam" id="PF00505">
    <property type="entry name" value="HMG_box"/>
    <property type="match status" value="1"/>
</dbReference>
<dbReference type="SUPFAM" id="SSF47095">
    <property type="entry name" value="HMG-box"/>
    <property type="match status" value="1"/>
</dbReference>
<evidence type="ECO:0000256" key="2">
    <source>
        <dbReference type="ARBA" id="ARBA00023242"/>
    </source>
</evidence>
<name>A0ABD2L5D3_9BILA</name>
<evidence type="ECO:0000256" key="3">
    <source>
        <dbReference type="PROSITE-ProRule" id="PRU00267"/>
    </source>
</evidence>
<feature type="DNA-binding region" description="HMG box" evidence="3">
    <location>
        <begin position="235"/>
        <end position="290"/>
    </location>
</feature>
<keyword evidence="1 3" id="KW-0238">DNA-binding</keyword>
<dbReference type="SMART" id="SM00398">
    <property type="entry name" value="HMG"/>
    <property type="match status" value="1"/>
</dbReference>
<keyword evidence="2 3" id="KW-0539">Nucleus</keyword>
<evidence type="ECO:0000256" key="1">
    <source>
        <dbReference type="ARBA" id="ARBA00023125"/>
    </source>
</evidence>
<dbReference type="PANTHER" id="PTHR10270">
    <property type="entry name" value="SOX TRANSCRIPTION FACTOR"/>
    <property type="match status" value="1"/>
</dbReference>
<organism evidence="6 7">
    <name type="scientific">Heterodera trifolii</name>
    <dbReference type="NCBI Taxonomy" id="157864"/>
    <lineage>
        <taxon>Eukaryota</taxon>
        <taxon>Metazoa</taxon>
        <taxon>Ecdysozoa</taxon>
        <taxon>Nematoda</taxon>
        <taxon>Chromadorea</taxon>
        <taxon>Rhabditida</taxon>
        <taxon>Tylenchina</taxon>
        <taxon>Tylenchomorpha</taxon>
        <taxon>Tylenchoidea</taxon>
        <taxon>Heteroderidae</taxon>
        <taxon>Heteroderinae</taxon>
        <taxon>Heterodera</taxon>
    </lineage>
</organism>
<feature type="compositionally biased region" description="Acidic residues" evidence="4">
    <location>
        <begin position="161"/>
        <end position="174"/>
    </location>
</feature>
<evidence type="ECO:0000313" key="6">
    <source>
        <dbReference type="EMBL" id="KAL3110435.1"/>
    </source>
</evidence>
<evidence type="ECO:0000259" key="5">
    <source>
        <dbReference type="PROSITE" id="PS50118"/>
    </source>
</evidence>
<dbReference type="Proteomes" id="UP001620626">
    <property type="component" value="Unassembled WGS sequence"/>
</dbReference>
<comment type="caution">
    <text evidence="6">The sequence shown here is derived from an EMBL/GenBank/DDBJ whole genome shotgun (WGS) entry which is preliminary data.</text>
</comment>
<dbReference type="InterPro" id="IPR036910">
    <property type="entry name" value="HMG_box_dom_sf"/>
</dbReference>
<dbReference type="PROSITE" id="PS50118">
    <property type="entry name" value="HMG_BOX_2"/>
    <property type="match status" value="1"/>
</dbReference>